<protein>
    <recommendedName>
        <fullName evidence="3">Lipoprotein</fullName>
    </recommendedName>
</protein>
<dbReference type="PROSITE" id="PS51257">
    <property type="entry name" value="PROKAR_LIPOPROTEIN"/>
    <property type="match status" value="1"/>
</dbReference>
<sequence length="131" mass="15231">MNVYKKVILIFSLFSLISCEKLFVSSIINNSKNEIIVKVKIDNEAVDKKRKEYLEQGFLFDEENPKDYEIKIKSSESYDFAGGMHVEPDFYDIKEMEIYSGDTLILKCRNDQMKKLFSSESSPGHLDLIIK</sequence>
<comment type="caution">
    <text evidence="1">The sequence shown here is derived from an EMBL/GenBank/DDBJ whole genome shotgun (WGS) entry which is preliminary data.</text>
</comment>
<proteinExistence type="predicted"/>
<gene>
    <name evidence="1" type="ORF">DR871_011640</name>
</gene>
<reference evidence="1 2" key="1">
    <citation type="submission" date="2019-01" db="EMBL/GenBank/DDBJ databases">
        <title>Flavobacterium sp. nov. isolated from arctic soil.</title>
        <authorList>
            <person name="Kim D.-U."/>
        </authorList>
    </citation>
    <scope>NUCLEOTIDE SEQUENCE [LARGE SCALE GENOMIC DNA]</scope>
    <source>
        <strain evidence="1 2">Kopri-42</strain>
    </source>
</reference>
<dbReference type="AlphaFoldDB" id="A0A482TGG9"/>
<dbReference type="EMBL" id="QNVY02000003">
    <property type="protein sequence ID" value="RYJ51825.1"/>
    <property type="molecule type" value="Genomic_DNA"/>
</dbReference>
<evidence type="ECO:0000313" key="2">
    <source>
        <dbReference type="Proteomes" id="UP000253235"/>
    </source>
</evidence>
<accession>A0A482TGG9</accession>
<dbReference type="OrthoDB" id="9846623at2"/>
<organism evidence="1 2">
    <name type="scientific">Flavobacterium petrolei</name>
    <dbReference type="NCBI Taxonomy" id="2259594"/>
    <lineage>
        <taxon>Bacteria</taxon>
        <taxon>Pseudomonadati</taxon>
        <taxon>Bacteroidota</taxon>
        <taxon>Flavobacteriia</taxon>
        <taxon>Flavobacteriales</taxon>
        <taxon>Flavobacteriaceae</taxon>
        <taxon>Flavobacterium</taxon>
    </lineage>
</organism>
<dbReference type="RefSeq" id="WP_113666440.1">
    <property type="nucleotide sequence ID" value="NZ_QNVY02000003.1"/>
</dbReference>
<dbReference type="Proteomes" id="UP000253235">
    <property type="component" value="Unassembled WGS sequence"/>
</dbReference>
<evidence type="ECO:0008006" key="3">
    <source>
        <dbReference type="Google" id="ProtNLM"/>
    </source>
</evidence>
<name>A0A482TGG9_9FLAO</name>
<evidence type="ECO:0000313" key="1">
    <source>
        <dbReference type="EMBL" id="RYJ51825.1"/>
    </source>
</evidence>
<keyword evidence="2" id="KW-1185">Reference proteome</keyword>